<feature type="region of interest" description="Disordered" evidence="2">
    <location>
        <begin position="2056"/>
        <end position="2100"/>
    </location>
</feature>
<dbReference type="OMA" id="QSECTEL"/>
<feature type="region of interest" description="Disordered" evidence="2">
    <location>
        <begin position="4867"/>
        <end position="4909"/>
    </location>
</feature>
<feature type="compositionally biased region" description="Polar residues" evidence="2">
    <location>
        <begin position="1632"/>
        <end position="1651"/>
    </location>
</feature>
<feature type="transmembrane region" description="Helical" evidence="3">
    <location>
        <begin position="195"/>
        <end position="214"/>
    </location>
</feature>
<feature type="compositionally biased region" description="Polar residues" evidence="2">
    <location>
        <begin position="3229"/>
        <end position="3238"/>
    </location>
</feature>
<feature type="region of interest" description="Disordered" evidence="2">
    <location>
        <begin position="4419"/>
        <end position="4458"/>
    </location>
</feature>
<keyword evidence="3" id="KW-0812">Transmembrane</keyword>
<feature type="region of interest" description="Disordered" evidence="2">
    <location>
        <begin position="3083"/>
        <end position="3111"/>
    </location>
</feature>
<feature type="region of interest" description="Disordered" evidence="2">
    <location>
        <begin position="5136"/>
        <end position="5206"/>
    </location>
</feature>
<feature type="compositionally biased region" description="Polar residues" evidence="2">
    <location>
        <begin position="1235"/>
        <end position="1246"/>
    </location>
</feature>
<feature type="region of interest" description="Disordered" evidence="2">
    <location>
        <begin position="1048"/>
        <end position="1073"/>
    </location>
</feature>
<keyword evidence="3" id="KW-0472">Membrane</keyword>
<feature type="compositionally biased region" description="Polar residues" evidence="2">
    <location>
        <begin position="2817"/>
        <end position="2829"/>
    </location>
</feature>
<feature type="compositionally biased region" description="Polar residues" evidence="2">
    <location>
        <begin position="4419"/>
        <end position="4449"/>
    </location>
</feature>
<feature type="compositionally biased region" description="Basic and acidic residues" evidence="2">
    <location>
        <begin position="2899"/>
        <end position="2914"/>
    </location>
</feature>
<feature type="region of interest" description="Disordered" evidence="2">
    <location>
        <begin position="3784"/>
        <end position="3803"/>
    </location>
</feature>
<feature type="region of interest" description="Disordered" evidence="2">
    <location>
        <begin position="3882"/>
        <end position="3913"/>
    </location>
</feature>
<feature type="transmembrane region" description="Helical" evidence="3">
    <location>
        <begin position="141"/>
        <end position="159"/>
    </location>
</feature>
<feature type="region of interest" description="Disordered" evidence="2">
    <location>
        <begin position="1784"/>
        <end position="1818"/>
    </location>
</feature>
<feature type="region of interest" description="Disordered" evidence="2">
    <location>
        <begin position="2212"/>
        <end position="2272"/>
    </location>
</feature>
<feature type="coiled-coil region" evidence="1">
    <location>
        <begin position="5079"/>
        <end position="5113"/>
    </location>
</feature>
<feature type="region of interest" description="Disordered" evidence="2">
    <location>
        <begin position="2860"/>
        <end position="2928"/>
    </location>
</feature>
<feature type="coiled-coil region" evidence="1">
    <location>
        <begin position="243"/>
        <end position="281"/>
    </location>
</feature>
<feature type="compositionally biased region" description="Basic and acidic residues" evidence="2">
    <location>
        <begin position="1152"/>
        <end position="1180"/>
    </location>
</feature>
<feature type="compositionally biased region" description="Basic and acidic residues" evidence="2">
    <location>
        <begin position="2641"/>
        <end position="2650"/>
    </location>
</feature>
<feature type="region of interest" description="Disordered" evidence="2">
    <location>
        <begin position="1628"/>
        <end position="1651"/>
    </location>
</feature>
<keyword evidence="1" id="KW-0175">Coiled coil</keyword>
<feature type="compositionally biased region" description="Polar residues" evidence="2">
    <location>
        <begin position="1063"/>
        <end position="1073"/>
    </location>
</feature>
<feature type="region of interest" description="Disordered" evidence="2">
    <location>
        <begin position="24"/>
        <end position="64"/>
    </location>
</feature>
<sequence>MSSSLAENLKLEIFQTQKEQQLVNNSSTDFEQQQKVAENKTTKSSLAKKNFDNSRSSDSGKSSSCSPILLDCSFDSGIAGVLLDSNEMQLHKRIQQYQCILLALERDREYFFTIRNRLRSIKDMRNQMNFVEFPPVRCNNLIAGISAVIGIIGGVYLITKTTNDVIRKENLIKMILQASLIGGWEKLELWDHTHLALLGLLMLVCILEVILLKMTTSAGLFTRPHHYDPDYDDSGEYEEDIYYEELSNNYDQWARRQMRYRQQQQQHLQEEQERLNMLQQQNQYNYYDYPSDQNNYFLNNYHTNSTETSGLASIARLIINKSGMANNMIPYNSQYVKLTKRDFLQEGSVGEGKITNRKKKQSNENEFFCNVCCAEIDPEDDKTFVKCYICQKYICRSIKCADWLPKTAEWECELCQTSKESLAQTSSWVADQISFHQEKLIHPPRARSEIYIPISECNDSSIHFESVSQIGANSAMITAEQKLKIREYVEEVVAKLLGGNLDTIAVNQLSKSENYLPDPKNDLSSNGISGESVRVRASNNDFTDISETRLRQMIQKIIAETISLPPLSKNHAVSEIALDRRSKASDNRPLANGYYPRHRTEHYFEPTIYQDLLATAVLNKIVDKQLNNNHEITETDTGGGGGDGEDEDVNDNIRLAESDQNFNIEKLSTTSGSSVEPHSDCSYPEAEQILNNNDDKSSELIRNSDRDSVMSDYLASHLIPLPDLNAIATESEEEDYMSVTSSAIGDGTWETNWLFKKKKSGLGSTVTTNSVGMLVPDPKEDVRAQIGDKTADEVSDLSELGSDTDDSLDSLRSKLEPINDRLANKHLIGGQNSKMVLDELIERSSMISNTLQSNQDILDACNEHVIDAPIKTEAINDNVTQQEITLEQNGHNLRGALCSVVLEDQNSNSLAASDDTSESDGCIGFSAIEIIEPTPDTPSVVEILAAMALGPMLAVPSLDQPATLSVSDFNVFTDLKELALAEIKARSLELTPRNLDVIPEETDNVIDCKDMTTLDEIELSENETIINSPELFSSISPQENTESRIFSTYKPETEESSTDKLTNENISHSSTTSTKLIFDSSRTEEIILSDKSERRNETDISNSNKHEISSDLKSIDNDNAEMNTNNDNRSECLQSTVIRKQESSEIQLQDSENSKTEEDTPKEYSKELDKRTPNFENKTEEIPIDEIPIDEKSDTNSKEFIKTNFKEETPKIETEQNINSSEEQSKSLESEVINKQESNSPNVETTVENTDIKEEFTIDYHISKDDAKKLAQFSETRPEQNQTILEEQLSGTPIESKIDSTKSETISTCIENLKTLEDTAFNELSSIRQTEQNVKISEEQSSNNPSEYILRSSNTESLNSCTETSVELKTENNISINSIVLVESISKEQYESNETVLEEQSSKHDILMDNSKGLDEKISAEKPFETQYKEKIPTEINLDSPNNETGSDVTEIKEESETDDNISKETANPLNEIDLNKQASEILSHQNVIFSEEKTYDIAAKSNLDSSNSTAESECTELKIQFNNEDNLSYSQEQSSNMALESKSNSPKCEDPSACTEVISNTECEILSENLKELDETICTEMAETQTEENKTTTESNLDSSNHEIIEIKVETKTDDHTSEETANILKELDTNKQSSESQNEENVISSDGKSCNIAESSSLDSSNLTTQSECTELKSQFYTENDLSYLDEQSSDMTVESKSDSLKGEDPSACTDVASNTESDILSENSKGLDETICTEIAEAQTEEKTTTETNLDSSNNEVTEIKVETITDDNTSKETENILNELDANKQSSESQNEENVISSEEKSCDIAENSSLDSSNITTQSECTELKVQFNIEDDIPNKNSQVSDDKNSQVQLTRESNLKTEIDDSVTNKNSTELDITICEEQCFESQTELNLTNAKEQSLDMPLESSTEVPSACTEVKVEPNTEDDTLMQNSKRLEEHIFSEKQTEEKITTECSLNPSNHETGPEVIETFETQNEENTIFSEEKSHDIALKSISDSSSKVQFTCTEFKVECGAEESSEAQTEKMITTESNLEVTELKEESEANDSILNENFNKKSSEIQSEHNLISSEEKSSEKSEYTELKNQFNEKSEAPDDRNSQELLYTESNSKTEICDSATTVLQSSDIPLESKSDAPNIKDLSTCTDNLKGLDEKAQMEEKITNESNLDSSSHEAGSEVTEIKVDYETYDNISNKYSIPLNEIDLKVNFSEAQTESNLTSLEKKPSDIPLERNSDSPNDKSESAKNISNENSNVSNKTISQEQSPETHTEQNERILEEKLSKSNLKTKIDENVKNENLKGLVETISNDNCFETLTEQNIILAEEHSLDIAQKSNIDLPNSEVVSNTVENISNINLNAFDETISKVNSSELHTEENISVKSNLNSPDNNASTDITEINVESETDDNLSNENPKSLNEIISKELCLEKRTEQMVEKSSDIAVESNLGSIIIKASCSQHIVESKADNNISNENLKVLDETISLEQFSETKMEKIEPVLEKELFAECQMQSETNDDNLKEIDNSTISQEQSSETKIDHNETVLEEQLSTESNMQSKTNSNISDEIPCYETDPVESNTKDDISNENFKTDDIVLIEQSTETQSDQNVIPSEEKLSDSVLDNKCDFSNKTESAESKTETISSETISEENSKAHVETHKDLSPNKQIEGNITSLEEQSCEILLESFSESSIVEAESSCTEFKIKANTLNDISNEIYEEIISEEQPSKAKENTTTDIRLESNSDSLNNEVTSEVTEIKVESNIDDCISNESLKPYREINFIQQSSATLIEEKANPQFETVDEHLNEHKTEKNLSNDNLNILEGPISQEQTPDTETNESVLDEHTESNLQSKTEDVILNENVKSLNEIISKEQSHNTQTEPTVKSPEESLFDNSTSDLPSFTPSNNNSKFHEEIVSEEASENKTTDIPLENNTDSTNNKDVSEVTEIKVEYKSDENISNNEIILTEDPFDRPIEHSFEDSKVTNEEQSSEMQADPNETALKVQLSTESNFQSKTEDFLPNKNVKAFDETIFKDQSLQSEPNALSSEEQSTNVISESQTITNIPLESNLDCMVNEVTEVKAFNKIIFEEQNHQTQTTPIALSSEEQSSDIPLKSNSDLPNIKSSLNENSEEIISEERFSEACANITIDISLENNLDSKNNEDASEVTEINLESKPDNNITNENVKQLNAIAVLTEQPLETLTEQMREKAPVIVPMCSELIVDSKSENNASNENLKDLDETVSQEQFSSKENLPEDININVQSKTDEENLKELNETISLEQSSETLIEETETILNEQLSTESNIQSKTEDNISNEDIKIQSKTDHEKLREFNETISHEQSSETLAEKTKTILIEPLSTESNIQSKTEDNISNKDVQLQSKTDNENLRELNQTISYEQSSETLTEETEIILNEQLTTESNIQSKTEDNISNEDIKIQSKTDDENLRELNKTIFHEQSSETLTEETETILNEQLSTESNIQSKTEDIVSTENLKILNETIFEDQIPKTQTEQCATSTEDRLRDMLQESHVYLPNDEVPFSDEKALNESISSKTENDLDSTNNELAENIIRSNSDENVSNENGKPLNEMILTEQCQETLISPNVISLEETPSDIALENNSDSTKREEVLECTEPIVVLKAENNISDENSNILDDTTSQQQYSETKTQQNNSVSEVFDEIICKEQTTDTQTLTSAIFLEEQSSDIPLESNTDSLNSDAAPVCTELNVESITSSETLKCLDEKISESKYSEANGNLKVPIETISQEQSFESKNEHDRTVTEEQLSADPNVLKSNLNSVTNESATSCKESVEEKSPDISMNINSESSNIEAVSESIVCSKSEYNLLNATLKVIDEQSFETRSENETVLEKLLPAKSNLNANIKDKVSHDNSKAIDEKISREVTSETQTENTVTFSSEQSSDTLETNSDLLNTETVSECTEYEFESKTKNNKADENLKILIEKTFQESSSETQTKQIKTVAEVQLSTEYNLQLKTDNQCSKEEAEQNEIPSQEHISDIQMHCISKLTNSDTPSACSESITKVLNEINCDLELGLNEKNSAEQSSKIIVDINVDSTKSDELIVPSKFNVQIKTEDNLTNISNDSSTEIDDIICKEQEPKTENKGLTEQISELPHKKSNDIVSKEQILQDDDNLENVECCTIESTAEYPYSNEQLKQSEIVTNDLEPKTKYLELEVLDEIILTKPSAEMPQSYNTPTDQKVLTLETVQTEQLSEKVLDKNSDKSLSVSSETNEQNKIEDNVLNEHLRKLDEIIPKDLTSETRMEENKNEIVFKEESSEILDNSDSTHNKSLCACFESKSKRKIDDELVQENSDQNVLLGCFPRVLCSCLEPNKQSETYNNTSTCKHLISEKIPFEKSACQDSELDDIKAEELPSEMQQKNVALEPSEIPLEVISNSTDINLISQGLETCVVPTIEDISSANNETLSPNSDAKTENNSTEDPADIQLQNNDQSKDKTSANNDALFPISESKTEDNSAGEHSVIDTETVEKKTCSNNSESITDDISVVEHSFVITENVGNEQSKIEQETSLSEESIVQSESVENTLNEHSKASDKLNSTEESVEIKSAKIISPTNEQTAEVAPNTKNILKVVDESPVLPILPVTSEASNTTQAPDVHYKPAELTVSLDDSPTISRQITVVKIENEEKVEEASNKAADSILSATNQPPGNHNITKRLQRQCRVVDTTPSFEDVSPQSLPQTTPPSTTNTLAGLCQKFIHDKHLLNALENRRRRTLLMHRFLSTLDLSISTDDCMEEASNVHTEVLVTENPVVCESFILSHDHDSDYEDCSDSFIFEINDLDKISYNFINNILFSDQLSHDSKPSADSRTNTIEEYIDNENDEKDILAFNIINNSTTNPTTTIITTTTTIPTNSSTEISSKANTTNPNPNNKTNNHKQPITNISDDPTTTTTNQKHPYELLTSAVQNKETSNSNSQCVQQFIKNDQVNLEILTDDNGHNGIHVGVDDGANRDEEDDDVAILRHFVPGSIAEREYKKWYNAVEMPNNPYAPEALKRRISGSQERFIDLPNISPTNDLNTLELLNNQKLDEDENTTRESDYKRYSRDYYINSSLTTPQTSPARDVSARETKDIREVNNNYNNINNNINSYQNKSRNANTKHFPNDCHWTLSIPVRRSSSLKYLNKNINSPPPPYQHAPTYHQHNKTSSILQTRPSTSTSYYNHFNNLSNDDNEDEDDNLDLHSQRSWKSSSALNSKRRTVSMLSLFSADSSRSSNMSRNNHKDSNVLTQFEKQLLHKDLKRNSFRAVSATTKDFVLNPLYEKDQFFNGDKTLKLSIPAKKTLSSKETETELDLYKAIPAQVVENNSSSTDSMPLLSAEIETNTTTTSDDSDTIKIYDFQTQQETKTTIKESAVADREQATVDDVNSKERPCSLAFSRSESGGNIITPTRGATPQAFKFLQPKRKLLEPSQVLSVEEDESPVVTSPSEKPVIEADVAKALPSVKALAKAFLMTTNTKQPEKLWLRKARTLSQGGKKRSCSPKRSLDHIMRTEQLKPEDDLTITSDLSSLETDSSSVGLEIATSSDLTSSAISSTNDPSLSANTSNISPVPVRQGVLKNNIAFFENLKNK</sequence>
<feature type="region of interest" description="Disordered" evidence="2">
    <location>
        <begin position="1436"/>
        <end position="1472"/>
    </location>
</feature>
<evidence type="ECO:0000313" key="5">
    <source>
        <dbReference type="Proteomes" id="UP000037069"/>
    </source>
</evidence>
<feature type="region of interest" description="Disordered" evidence="2">
    <location>
        <begin position="2815"/>
        <end position="2839"/>
    </location>
</feature>
<feature type="compositionally biased region" description="Polar residues" evidence="2">
    <location>
        <begin position="1131"/>
        <end position="1151"/>
    </location>
</feature>
<evidence type="ECO:0000256" key="1">
    <source>
        <dbReference type="SAM" id="Coils"/>
    </source>
</evidence>
<proteinExistence type="predicted"/>
<feature type="compositionally biased region" description="Polar residues" evidence="2">
    <location>
        <begin position="3886"/>
        <end position="3913"/>
    </location>
</feature>
<dbReference type="InterPro" id="IPR011011">
    <property type="entry name" value="Znf_FYVE_PHD"/>
</dbReference>
<feature type="region of interest" description="Disordered" evidence="2">
    <location>
        <begin position="2620"/>
        <end position="2650"/>
    </location>
</feature>
<dbReference type="STRING" id="7375.A0A0L0C3Q4"/>
<feature type="region of interest" description="Disordered" evidence="2">
    <location>
        <begin position="5539"/>
        <end position="5558"/>
    </location>
</feature>
<feature type="compositionally biased region" description="Polar residues" evidence="2">
    <location>
        <begin position="2881"/>
        <end position="2898"/>
    </location>
</feature>
<feature type="compositionally biased region" description="Polar residues" evidence="2">
    <location>
        <begin position="3083"/>
        <end position="3107"/>
    </location>
</feature>
<feature type="compositionally biased region" description="Polar residues" evidence="2">
    <location>
        <begin position="24"/>
        <end position="36"/>
    </location>
</feature>
<comment type="caution">
    <text evidence="4">The sequence shown here is derived from an EMBL/GenBank/DDBJ whole genome shotgun (WGS) entry which is preliminary data.</text>
</comment>
<evidence type="ECO:0008006" key="6">
    <source>
        <dbReference type="Google" id="ProtNLM"/>
    </source>
</evidence>
<feature type="compositionally biased region" description="Polar residues" evidence="2">
    <location>
        <begin position="1437"/>
        <end position="1448"/>
    </location>
</feature>
<feature type="compositionally biased region" description="Basic and acidic residues" evidence="2">
    <location>
        <begin position="2220"/>
        <end position="2242"/>
    </location>
</feature>
<evidence type="ECO:0000313" key="4">
    <source>
        <dbReference type="EMBL" id="KNC26129.1"/>
    </source>
</evidence>
<accession>A0A0L0C3Q4</accession>
<feature type="compositionally biased region" description="Basic and acidic residues" evidence="2">
    <location>
        <begin position="1088"/>
        <end position="1116"/>
    </location>
</feature>
<feature type="compositionally biased region" description="Polar residues" evidence="2">
    <location>
        <begin position="2541"/>
        <end position="2557"/>
    </location>
</feature>
<organism evidence="4 5">
    <name type="scientific">Lucilia cuprina</name>
    <name type="common">Green bottle fly</name>
    <name type="synonym">Australian sheep blowfly</name>
    <dbReference type="NCBI Taxonomy" id="7375"/>
    <lineage>
        <taxon>Eukaryota</taxon>
        <taxon>Metazoa</taxon>
        <taxon>Ecdysozoa</taxon>
        <taxon>Arthropoda</taxon>
        <taxon>Hexapoda</taxon>
        <taxon>Insecta</taxon>
        <taxon>Pterygota</taxon>
        <taxon>Neoptera</taxon>
        <taxon>Endopterygota</taxon>
        <taxon>Diptera</taxon>
        <taxon>Brachycera</taxon>
        <taxon>Muscomorpha</taxon>
        <taxon>Oestroidea</taxon>
        <taxon>Calliphoridae</taxon>
        <taxon>Luciliinae</taxon>
        <taxon>Lucilia</taxon>
    </lineage>
</organism>
<feature type="region of interest" description="Disordered" evidence="2">
    <location>
        <begin position="1689"/>
        <end position="1722"/>
    </location>
</feature>
<keyword evidence="3" id="KW-1133">Transmembrane helix</keyword>
<feature type="compositionally biased region" description="Basic and acidic residues" evidence="2">
    <location>
        <begin position="2071"/>
        <end position="2100"/>
    </location>
</feature>
<feature type="compositionally biased region" description="Low complexity" evidence="2">
    <location>
        <begin position="4867"/>
        <end position="4908"/>
    </location>
</feature>
<feature type="region of interest" description="Disordered" evidence="2">
    <location>
        <begin position="1088"/>
        <end position="1180"/>
    </location>
</feature>
<feature type="compositionally biased region" description="Basic and acidic residues" evidence="2">
    <location>
        <begin position="2620"/>
        <end position="2630"/>
    </location>
</feature>
<feature type="region of interest" description="Disordered" evidence="2">
    <location>
        <begin position="1530"/>
        <end position="1551"/>
    </location>
</feature>
<feature type="compositionally biased region" description="Basic and acidic residues" evidence="2">
    <location>
        <begin position="2527"/>
        <end position="2536"/>
    </location>
</feature>
<feature type="compositionally biased region" description="Basic and acidic residues" evidence="2">
    <location>
        <begin position="1223"/>
        <end position="1234"/>
    </location>
</feature>
<feature type="compositionally biased region" description="Polar residues" evidence="2">
    <location>
        <begin position="5158"/>
        <end position="5177"/>
    </location>
</feature>
<gene>
    <name evidence="4" type="ORF">FF38_12233</name>
</gene>
<dbReference type="EMBL" id="JRES01001012">
    <property type="protein sequence ID" value="KNC26129.1"/>
    <property type="molecule type" value="Genomic_DNA"/>
</dbReference>
<keyword evidence="5" id="KW-1185">Reference proteome</keyword>
<feature type="compositionally biased region" description="Basic and acidic residues" evidence="2">
    <location>
        <begin position="1696"/>
        <end position="1707"/>
    </location>
</feature>
<feature type="compositionally biased region" description="Low complexity" evidence="2">
    <location>
        <begin position="54"/>
        <end position="64"/>
    </location>
</feature>
<feature type="region of interest" description="Disordered" evidence="2">
    <location>
        <begin position="2507"/>
        <end position="2562"/>
    </location>
</feature>
<protein>
    <recommendedName>
        <fullName evidence="6">PHD-type domain-containing protein</fullName>
    </recommendedName>
</protein>
<dbReference type="OrthoDB" id="10072397at2759"/>
<reference evidence="4 5" key="1">
    <citation type="journal article" date="2015" name="Nat. Commun.">
        <title>Lucilia cuprina genome unlocks parasitic fly biology to underpin future interventions.</title>
        <authorList>
            <person name="Anstead C.A."/>
            <person name="Korhonen P.K."/>
            <person name="Young N.D."/>
            <person name="Hall R.S."/>
            <person name="Jex A.R."/>
            <person name="Murali S.C."/>
            <person name="Hughes D.S."/>
            <person name="Lee S.F."/>
            <person name="Perry T."/>
            <person name="Stroehlein A.J."/>
            <person name="Ansell B.R."/>
            <person name="Breugelmans B."/>
            <person name="Hofmann A."/>
            <person name="Qu J."/>
            <person name="Dugan S."/>
            <person name="Lee S.L."/>
            <person name="Chao H."/>
            <person name="Dinh H."/>
            <person name="Han Y."/>
            <person name="Doddapaneni H.V."/>
            <person name="Worley K.C."/>
            <person name="Muzny D.M."/>
            <person name="Ioannidis P."/>
            <person name="Waterhouse R.M."/>
            <person name="Zdobnov E.M."/>
            <person name="James P.J."/>
            <person name="Bagnall N.H."/>
            <person name="Kotze A.C."/>
            <person name="Gibbs R.A."/>
            <person name="Richards S."/>
            <person name="Batterham P."/>
            <person name="Gasser R.B."/>
        </authorList>
    </citation>
    <scope>NUCLEOTIDE SEQUENCE [LARGE SCALE GENOMIC DNA]</scope>
    <source>
        <strain evidence="4 5">LS</strain>
        <tissue evidence="4">Full body</tissue>
    </source>
</reference>
<feature type="compositionally biased region" description="Basic and acidic residues" evidence="2">
    <location>
        <begin position="1051"/>
        <end position="1062"/>
    </location>
</feature>
<evidence type="ECO:0000256" key="2">
    <source>
        <dbReference type="SAM" id="MobiDB-lite"/>
    </source>
</evidence>
<feature type="compositionally biased region" description="Polar residues" evidence="2">
    <location>
        <begin position="2243"/>
        <end position="2263"/>
    </location>
</feature>
<dbReference type="Proteomes" id="UP000037069">
    <property type="component" value="Unassembled WGS sequence"/>
</dbReference>
<evidence type="ECO:0000256" key="3">
    <source>
        <dbReference type="SAM" id="Phobius"/>
    </source>
</evidence>
<feature type="compositionally biased region" description="Polar residues" evidence="2">
    <location>
        <begin position="1530"/>
        <end position="1547"/>
    </location>
</feature>
<feature type="compositionally biased region" description="Polar residues" evidence="2">
    <location>
        <begin position="5197"/>
        <end position="5206"/>
    </location>
</feature>
<feature type="region of interest" description="Disordered" evidence="2">
    <location>
        <begin position="3216"/>
        <end position="3238"/>
    </location>
</feature>
<dbReference type="SUPFAM" id="SSF57903">
    <property type="entry name" value="FYVE/PHD zinc finger"/>
    <property type="match status" value="1"/>
</dbReference>
<feature type="compositionally biased region" description="Polar residues" evidence="2">
    <location>
        <begin position="5547"/>
        <end position="5558"/>
    </location>
</feature>
<name>A0A0L0C3Q4_LUCCU</name>
<feature type="region of interest" description="Disordered" evidence="2">
    <location>
        <begin position="1206"/>
        <end position="1246"/>
    </location>
</feature>
<feature type="compositionally biased region" description="Polar residues" evidence="2">
    <location>
        <begin position="1787"/>
        <end position="1801"/>
    </location>
</feature>